<name>W2UZT3_9RICK</name>
<comment type="caution">
    <text evidence="6">The sequence shown here is derived from an EMBL/GenBank/DDBJ whole genome shotgun (WGS) entry which is preliminary data.</text>
</comment>
<dbReference type="InterPro" id="IPR027304">
    <property type="entry name" value="Trigger_fact/SurA_dom_sf"/>
</dbReference>
<protein>
    <submittedName>
        <fullName evidence="6">Uncharacterized protein</fullName>
    </submittedName>
</protein>
<evidence type="ECO:0000256" key="5">
    <source>
        <dbReference type="SAM" id="Phobius"/>
    </source>
</evidence>
<keyword evidence="5" id="KW-0812">Transmembrane</keyword>
<organism evidence="6 7">
    <name type="scientific">Candidatus Xenolissoclinum pacificiensis L6</name>
    <dbReference type="NCBI Taxonomy" id="1401685"/>
    <lineage>
        <taxon>Bacteria</taxon>
        <taxon>Pseudomonadati</taxon>
        <taxon>Pseudomonadota</taxon>
        <taxon>Alphaproteobacteria</taxon>
        <taxon>Rickettsiales</taxon>
        <taxon>Anaplasmataceae</taxon>
        <taxon>Candidatus Xenolissoclinum</taxon>
    </lineage>
</organism>
<evidence type="ECO:0000256" key="4">
    <source>
        <dbReference type="ARBA" id="ARBA00023186"/>
    </source>
</evidence>
<dbReference type="PANTHER" id="PTHR47529:SF1">
    <property type="entry name" value="PERIPLASMIC CHAPERONE PPID"/>
    <property type="match status" value="1"/>
</dbReference>
<dbReference type="Pfam" id="PF13624">
    <property type="entry name" value="SurA_N_3"/>
    <property type="match status" value="1"/>
</dbReference>
<dbReference type="SUPFAM" id="SSF109998">
    <property type="entry name" value="Triger factor/SurA peptide-binding domain-like"/>
    <property type="match status" value="1"/>
</dbReference>
<dbReference type="AlphaFoldDB" id="W2UZT3"/>
<keyword evidence="2" id="KW-1003">Cell membrane</keyword>
<dbReference type="GO" id="GO:0005886">
    <property type="term" value="C:plasma membrane"/>
    <property type="evidence" value="ECO:0007669"/>
    <property type="project" value="UniProtKB-SubCell"/>
</dbReference>
<accession>W2UZT3</accession>
<gene>
    <name evidence="6" type="ORF">P857_64</name>
</gene>
<dbReference type="STRING" id="1401685.P857_64"/>
<keyword evidence="3 5" id="KW-0472">Membrane</keyword>
<comment type="subcellular location">
    <subcellularLocation>
        <location evidence="1">Cell membrane</location>
    </subcellularLocation>
</comment>
<reference evidence="6 7" key="1">
    <citation type="journal article" date="2013" name="PLoS ONE">
        <title>Bacterial endosymbiosis in a chordate host: long-term co-evolution and conservation of secondary metabolism.</title>
        <authorList>
            <person name="Kwan J.C."/>
            <person name="Schmidt E.W."/>
        </authorList>
    </citation>
    <scope>NUCLEOTIDE SEQUENCE [LARGE SCALE GENOMIC DNA]</scope>
    <source>
        <strain evidence="7">L6</strain>
    </source>
</reference>
<dbReference type="EMBL" id="AXCJ01000004">
    <property type="protein sequence ID" value="ETO91494.1"/>
    <property type="molecule type" value="Genomic_DNA"/>
</dbReference>
<evidence type="ECO:0000313" key="7">
    <source>
        <dbReference type="Proteomes" id="UP000018951"/>
    </source>
</evidence>
<dbReference type="Gene3D" id="1.10.4030.10">
    <property type="entry name" value="Porin chaperone SurA, peptide-binding domain"/>
    <property type="match status" value="1"/>
</dbReference>
<evidence type="ECO:0000256" key="2">
    <source>
        <dbReference type="ARBA" id="ARBA00022475"/>
    </source>
</evidence>
<dbReference type="Proteomes" id="UP000018951">
    <property type="component" value="Unassembled WGS sequence"/>
</dbReference>
<sequence length="605" mass="70816">MFRNKFLQKITILVIIVAFLCAGLIQVIGLFSAKRDVIVSVGKYDITARDFHKELSKEIEYINKYFKINVDNEYLYNSGIREYVIDRLIYERVLDSIADDLKVDYSNEFVIEKIKGLDVFQDGGHFSRDKLLEVLSENDMTESDYFNLIKSQMRRSMITIPLLDNYFMFSNVINNILMYDLQRRLLKVFSISLSEDIDIINPTDNMIESYYNDNRNKFISNELRSIRYVQFDDSLIQEINVTVTDIEAQIKLFNIAETYDYNYVVFESLEQAEDIALKLQSGTVEWNDFRGLPSYQESFHVIKNFVTEGVIYNALNDTNEGRVLILSDGSGDKYYVFHLSTIHVLDEIEMNLLRKKVATILSDMRRQEKLGEYLDNVEWLINKDQSFDDILDSIGIEDSAVFRMENFDIYGNGLDGLELDKSVALLLKNHAFSAEKGKVLLADDKKNHYYLIEVFDIRPPVLQPLHKVVDTVRLSLINYAKDDKYRAILRDYLDNDVNYHTDIFFRDYIYFLINGRSVKDPEYVKQTFELDIGKSTDIFEIDGSLVVAKLVDVLFDDYASIPEDVKMDITADFYKVIKQILFNEFNSYLRNYEINIKRYDNNILN</sequence>
<feature type="transmembrane region" description="Helical" evidence="5">
    <location>
        <begin position="12"/>
        <end position="33"/>
    </location>
</feature>
<keyword evidence="7" id="KW-1185">Reference proteome</keyword>
<evidence type="ECO:0000313" key="6">
    <source>
        <dbReference type="EMBL" id="ETO91494.1"/>
    </source>
</evidence>
<dbReference type="InterPro" id="IPR052029">
    <property type="entry name" value="PpiD_chaperone"/>
</dbReference>
<proteinExistence type="predicted"/>
<evidence type="ECO:0000256" key="1">
    <source>
        <dbReference type="ARBA" id="ARBA00004236"/>
    </source>
</evidence>
<evidence type="ECO:0000256" key="3">
    <source>
        <dbReference type="ARBA" id="ARBA00023136"/>
    </source>
</evidence>
<dbReference type="PANTHER" id="PTHR47529">
    <property type="entry name" value="PEPTIDYL-PROLYL CIS-TRANS ISOMERASE D"/>
    <property type="match status" value="1"/>
</dbReference>
<keyword evidence="4" id="KW-0143">Chaperone</keyword>
<keyword evidence="5" id="KW-1133">Transmembrane helix</keyword>